<dbReference type="GO" id="GO:0005829">
    <property type="term" value="C:cytosol"/>
    <property type="evidence" value="ECO:0007669"/>
    <property type="project" value="TreeGrafter"/>
</dbReference>
<keyword evidence="2" id="KW-0028">Amino-acid biosynthesis</keyword>
<dbReference type="SUPFAM" id="SSF88697">
    <property type="entry name" value="PUA domain-like"/>
    <property type="match status" value="1"/>
</dbReference>
<dbReference type="GO" id="GO:0005524">
    <property type="term" value="F:ATP binding"/>
    <property type="evidence" value="ECO:0007669"/>
    <property type="project" value="UniProtKB-KW"/>
</dbReference>
<dbReference type="InterPro" id="IPR036974">
    <property type="entry name" value="PUA_sf"/>
</dbReference>
<dbReference type="Proteomes" id="UP000230078">
    <property type="component" value="Unassembled WGS sequence"/>
</dbReference>
<dbReference type="Pfam" id="PF01472">
    <property type="entry name" value="PUA"/>
    <property type="match status" value="1"/>
</dbReference>
<keyword evidence="4" id="KW-0808">Transferase</keyword>
<evidence type="ECO:0000256" key="5">
    <source>
        <dbReference type="ARBA" id="ARBA00022741"/>
    </source>
</evidence>
<keyword evidence="6 9" id="KW-0418">Kinase</keyword>
<dbReference type="NCBIfam" id="TIGR01027">
    <property type="entry name" value="proB"/>
    <property type="match status" value="1"/>
</dbReference>
<dbReference type="InterPro" id="IPR015947">
    <property type="entry name" value="PUA-like_sf"/>
</dbReference>
<dbReference type="InterPro" id="IPR005715">
    <property type="entry name" value="Glu_5kinase/COase_Synthase"/>
</dbReference>
<keyword evidence="3" id="KW-0641">Proline biosynthesis</keyword>
<dbReference type="SUPFAM" id="SSF53633">
    <property type="entry name" value="Carbamate kinase-like"/>
    <property type="match status" value="1"/>
</dbReference>
<evidence type="ECO:0000256" key="7">
    <source>
        <dbReference type="ARBA" id="ARBA00022840"/>
    </source>
</evidence>
<dbReference type="EMBL" id="PFPI01000022">
    <property type="protein sequence ID" value="PIZ93538.1"/>
    <property type="molecule type" value="Genomic_DNA"/>
</dbReference>
<gene>
    <name evidence="9" type="primary">proB</name>
    <name evidence="9" type="ORF">COX83_01575</name>
</gene>
<dbReference type="PANTHER" id="PTHR43654">
    <property type="entry name" value="GLUTAMATE 5-KINASE"/>
    <property type="match status" value="1"/>
</dbReference>
<dbReference type="InterPro" id="IPR036393">
    <property type="entry name" value="AceGlu_kinase-like_sf"/>
</dbReference>
<organism evidence="9 10">
    <name type="scientific">Candidatus Magasanikbacteria bacterium CG_4_10_14_0_2_um_filter_41_31</name>
    <dbReference type="NCBI Taxonomy" id="1974639"/>
    <lineage>
        <taxon>Bacteria</taxon>
        <taxon>Candidatus Magasanikiibacteriota</taxon>
    </lineage>
</organism>
<dbReference type="InterPro" id="IPR001048">
    <property type="entry name" value="Asp/Glu/Uridylate_kinase"/>
</dbReference>
<proteinExistence type="predicted"/>
<dbReference type="GO" id="GO:0008652">
    <property type="term" value="P:amino acid biosynthetic process"/>
    <property type="evidence" value="ECO:0007669"/>
    <property type="project" value="UniProtKB-KW"/>
</dbReference>
<comment type="caution">
    <text evidence="9">The sequence shown here is derived from an EMBL/GenBank/DDBJ whole genome shotgun (WGS) entry which is preliminary data.</text>
</comment>
<keyword evidence="1" id="KW-0963">Cytoplasm</keyword>
<evidence type="ECO:0000313" key="10">
    <source>
        <dbReference type="Proteomes" id="UP000230078"/>
    </source>
</evidence>
<dbReference type="PROSITE" id="PS00902">
    <property type="entry name" value="GLUTAMATE_5_KINASE"/>
    <property type="match status" value="1"/>
</dbReference>
<dbReference type="PIRSF" id="PIRSF000729">
    <property type="entry name" value="GK"/>
    <property type="match status" value="1"/>
</dbReference>
<dbReference type="PROSITE" id="PS50890">
    <property type="entry name" value="PUA"/>
    <property type="match status" value="1"/>
</dbReference>
<evidence type="ECO:0000259" key="8">
    <source>
        <dbReference type="SMART" id="SM00359"/>
    </source>
</evidence>
<dbReference type="FunFam" id="3.40.1160.10:FF:000006">
    <property type="entry name" value="Glutamate 5-kinase"/>
    <property type="match status" value="1"/>
</dbReference>
<dbReference type="InterPro" id="IPR002478">
    <property type="entry name" value="PUA"/>
</dbReference>
<keyword evidence="5" id="KW-0547">Nucleotide-binding</keyword>
<dbReference type="GO" id="GO:0003723">
    <property type="term" value="F:RNA binding"/>
    <property type="evidence" value="ECO:0007669"/>
    <property type="project" value="InterPro"/>
</dbReference>
<keyword evidence="7" id="KW-0067">ATP-binding</keyword>
<dbReference type="InterPro" id="IPR001057">
    <property type="entry name" value="Glu/AcGlu_kinase"/>
</dbReference>
<feature type="domain" description="PUA" evidence="8">
    <location>
        <begin position="276"/>
        <end position="354"/>
    </location>
</feature>
<evidence type="ECO:0000256" key="6">
    <source>
        <dbReference type="ARBA" id="ARBA00022777"/>
    </source>
</evidence>
<evidence type="ECO:0000256" key="3">
    <source>
        <dbReference type="ARBA" id="ARBA00022650"/>
    </source>
</evidence>
<dbReference type="Gene3D" id="2.30.130.10">
    <property type="entry name" value="PUA domain"/>
    <property type="match status" value="1"/>
</dbReference>
<dbReference type="PRINTS" id="PR00474">
    <property type="entry name" value="GLU5KINASE"/>
</dbReference>
<dbReference type="SMART" id="SM00359">
    <property type="entry name" value="PUA"/>
    <property type="match status" value="1"/>
</dbReference>
<dbReference type="AlphaFoldDB" id="A0A2M7V4S5"/>
<dbReference type="Gene3D" id="3.40.1160.10">
    <property type="entry name" value="Acetylglutamate kinase-like"/>
    <property type="match status" value="1"/>
</dbReference>
<accession>A0A2M7V4S5</accession>
<evidence type="ECO:0000256" key="4">
    <source>
        <dbReference type="ARBA" id="ARBA00022679"/>
    </source>
</evidence>
<dbReference type="GO" id="GO:0004349">
    <property type="term" value="F:glutamate 5-kinase activity"/>
    <property type="evidence" value="ECO:0007669"/>
    <property type="project" value="InterPro"/>
</dbReference>
<dbReference type="Pfam" id="PF00696">
    <property type="entry name" value="AA_kinase"/>
    <property type="match status" value="1"/>
</dbReference>
<dbReference type="CDD" id="cd21157">
    <property type="entry name" value="PUA_G5K"/>
    <property type="match status" value="1"/>
</dbReference>
<protein>
    <submittedName>
        <fullName evidence="9">Glutamate 5-kinase</fullName>
    </submittedName>
</protein>
<name>A0A2M7V4S5_9BACT</name>
<evidence type="ECO:0000256" key="2">
    <source>
        <dbReference type="ARBA" id="ARBA00022605"/>
    </source>
</evidence>
<evidence type="ECO:0000313" key="9">
    <source>
        <dbReference type="EMBL" id="PIZ93538.1"/>
    </source>
</evidence>
<dbReference type="PANTHER" id="PTHR43654:SF3">
    <property type="entry name" value="GLUTAMATE 5-KINASE"/>
    <property type="match status" value="1"/>
</dbReference>
<sequence>MKNITIIKIGSSLIVDDTGAFREQIIQIVLQNIQKEQQKGNQVLLVSSGAVAVGRSVLQKNNIPNESREIAAAVGQLYLMSLYKSIAETLDLTIAQILVSRPHLVERELFLKFQQTIAEFRDKNILPIINENDVMVTDTAWGFGDNDTLSASLAISFAAKRLIILSHIDGLYTADPSVDSTATLISEVHDINQELMKYCDVTTSSVGRGGMISKMKAARLATNIGTETYIINGTNPDALATAFESGNVGTRCVARIPQNALKNRKKWVLVARTSAASIEVDNGAANAIQNGKSLLAVGITQVYGQFKEGTSVEILNNQKEGIAFGVVDISSEELLSKSFSSQHGVQVMHADNIVRLTS</sequence>
<reference evidence="10" key="1">
    <citation type="submission" date="2017-09" db="EMBL/GenBank/DDBJ databases">
        <title>Depth-based differentiation of microbial function through sediment-hosted aquifers and enrichment of novel symbionts in the deep terrestrial subsurface.</title>
        <authorList>
            <person name="Probst A.J."/>
            <person name="Ladd B."/>
            <person name="Jarett J.K."/>
            <person name="Geller-Mcgrath D.E."/>
            <person name="Sieber C.M.K."/>
            <person name="Emerson J.B."/>
            <person name="Anantharaman K."/>
            <person name="Thomas B.C."/>
            <person name="Malmstrom R."/>
            <person name="Stieglmeier M."/>
            <person name="Klingl A."/>
            <person name="Woyke T."/>
            <person name="Ryan C.M."/>
            <person name="Banfield J.F."/>
        </authorList>
    </citation>
    <scope>NUCLEOTIDE SEQUENCE [LARGE SCALE GENOMIC DNA]</scope>
</reference>
<dbReference type="InterPro" id="IPR011529">
    <property type="entry name" value="Glu_5kinase"/>
</dbReference>
<dbReference type="InterPro" id="IPR019797">
    <property type="entry name" value="Glutamate_5-kinase_CS"/>
</dbReference>
<evidence type="ECO:0000256" key="1">
    <source>
        <dbReference type="ARBA" id="ARBA00022490"/>
    </source>
</evidence>